<accession>A0A381WJF7</accession>
<evidence type="ECO:0000313" key="2">
    <source>
        <dbReference type="EMBL" id="SVA52640.1"/>
    </source>
</evidence>
<gene>
    <name evidence="2" type="ORF">METZ01_LOCUS105494</name>
</gene>
<dbReference type="AlphaFoldDB" id="A0A381WJF7"/>
<sequence>WRTAMPRPSSARWDARPALSSRPTRAQRCVRPSGWLSGTQLLRTPRSRMMSMLSTCSTRFPSSTSPKRS</sequence>
<dbReference type="EMBL" id="UINC01011998">
    <property type="protein sequence ID" value="SVA52640.1"/>
    <property type="molecule type" value="Genomic_DNA"/>
</dbReference>
<protein>
    <submittedName>
        <fullName evidence="2">Uncharacterized protein</fullName>
    </submittedName>
</protein>
<evidence type="ECO:0000256" key="1">
    <source>
        <dbReference type="SAM" id="MobiDB-lite"/>
    </source>
</evidence>
<reference evidence="2" key="1">
    <citation type="submission" date="2018-05" db="EMBL/GenBank/DDBJ databases">
        <authorList>
            <person name="Lanie J.A."/>
            <person name="Ng W.-L."/>
            <person name="Kazmierczak K.M."/>
            <person name="Andrzejewski T.M."/>
            <person name="Davidsen T.M."/>
            <person name="Wayne K.J."/>
            <person name="Tettelin H."/>
            <person name="Glass J.I."/>
            <person name="Rusch D."/>
            <person name="Podicherti R."/>
            <person name="Tsui H.-C.T."/>
            <person name="Winkler M.E."/>
        </authorList>
    </citation>
    <scope>NUCLEOTIDE SEQUENCE</scope>
</reference>
<feature type="region of interest" description="Disordered" evidence="1">
    <location>
        <begin position="1"/>
        <end position="27"/>
    </location>
</feature>
<feature type="non-terminal residue" evidence="2">
    <location>
        <position position="1"/>
    </location>
</feature>
<name>A0A381WJF7_9ZZZZ</name>
<proteinExistence type="predicted"/>
<organism evidence="2">
    <name type="scientific">marine metagenome</name>
    <dbReference type="NCBI Taxonomy" id="408172"/>
    <lineage>
        <taxon>unclassified sequences</taxon>
        <taxon>metagenomes</taxon>
        <taxon>ecological metagenomes</taxon>
    </lineage>
</organism>
<feature type="non-terminal residue" evidence="2">
    <location>
        <position position="69"/>
    </location>
</feature>